<organism evidence="1 2">
    <name type="scientific">Trichogramma kaykai</name>
    <dbReference type="NCBI Taxonomy" id="54128"/>
    <lineage>
        <taxon>Eukaryota</taxon>
        <taxon>Metazoa</taxon>
        <taxon>Ecdysozoa</taxon>
        <taxon>Arthropoda</taxon>
        <taxon>Hexapoda</taxon>
        <taxon>Insecta</taxon>
        <taxon>Pterygota</taxon>
        <taxon>Neoptera</taxon>
        <taxon>Endopterygota</taxon>
        <taxon>Hymenoptera</taxon>
        <taxon>Apocrita</taxon>
        <taxon>Proctotrupomorpha</taxon>
        <taxon>Chalcidoidea</taxon>
        <taxon>Trichogrammatidae</taxon>
        <taxon>Trichogramma</taxon>
    </lineage>
</organism>
<dbReference type="EMBL" id="JBJJXI010000157">
    <property type="protein sequence ID" value="KAL3385405.1"/>
    <property type="molecule type" value="Genomic_DNA"/>
</dbReference>
<protein>
    <submittedName>
        <fullName evidence="1">Uncharacterized protein</fullName>
    </submittedName>
</protein>
<dbReference type="AlphaFoldDB" id="A0ABD2VXE0"/>
<proteinExistence type="predicted"/>
<comment type="caution">
    <text evidence="1">The sequence shown here is derived from an EMBL/GenBank/DDBJ whole genome shotgun (WGS) entry which is preliminary data.</text>
</comment>
<evidence type="ECO:0000313" key="1">
    <source>
        <dbReference type="EMBL" id="KAL3385405.1"/>
    </source>
</evidence>
<sequence>MILLSRNVTNVAVGRTCYNVRCSLYNAQSDYTLCIPMSLCDYKYKYTTSSVKHHLDFFTIGLTELDSSKQ</sequence>
<gene>
    <name evidence="1" type="ORF">TKK_018976</name>
</gene>
<keyword evidence="2" id="KW-1185">Reference proteome</keyword>
<accession>A0ABD2VXE0</accession>
<reference evidence="1 2" key="1">
    <citation type="journal article" date="2024" name="bioRxiv">
        <title>A reference genome for Trichogramma kaykai: A tiny desert-dwelling parasitoid wasp with competing sex-ratio distorters.</title>
        <authorList>
            <person name="Culotta J."/>
            <person name="Lindsey A.R."/>
        </authorList>
    </citation>
    <scope>NUCLEOTIDE SEQUENCE [LARGE SCALE GENOMIC DNA]</scope>
    <source>
        <strain evidence="1 2">KSX58</strain>
    </source>
</reference>
<name>A0ABD2VXE0_9HYME</name>
<dbReference type="Proteomes" id="UP001627154">
    <property type="component" value="Unassembled WGS sequence"/>
</dbReference>
<evidence type="ECO:0000313" key="2">
    <source>
        <dbReference type="Proteomes" id="UP001627154"/>
    </source>
</evidence>